<dbReference type="Gene3D" id="1.10.10.10">
    <property type="entry name" value="Winged helix-like DNA-binding domain superfamily/Winged helix DNA-binding domain"/>
    <property type="match status" value="1"/>
</dbReference>
<dbReference type="InterPro" id="IPR036390">
    <property type="entry name" value="WH_DNA-bd_sf"/>
</dbReference>
<accession>A0ABU6J3Z0</accession>
<comment type="caution">
    <text evidence="6">The sequence shown here is derived from an EMBL/GenBank/DDBJ whole genome shotgun (WGS) entry which is preliminary data.</text>
</comment>
<evidence type="ECO:0000313" key="7">
    <source>
        <dbReference type="Proteomes" id="UP001352263"/>
    </source>
</evidence>
<evidence type="ECO:0000256" key="2">
    <source>
        <dbReference type="ARBA" id="ARBA00023015"/>
    </source>
</evidence>
<dbReference type="Proteomes" id="UP001352263">
    <property type="component" value="Unassembled WGS sequence"/>
</dbReference>
<dbReference type="Pfam" id="PF00126">
    <property type="entry name" value="HTH_1"/>
    <property type="match status" value="1"/>
</dbReference>
<dbReference type="SUPFAM" id="SSF53850">
    <property type="entry name" value="Periplasmic binding protein-like II"/>
    <property type="match status" value="1"/>
</dbReference>
<dbReference type="RefSeq" id="WP_326505185.1">
    <property type="nucleotide sequence ID" value="NZ_JAWIIV010000002.1"/>
</dbReference>
<keyword evidence="7" id="KW-1185">Reference proteome</keyword>
<evidence type="ECO:0000259" key="5">
    <source>
        <dbReference type="PROSITE" id="PS50931"/>
    </source>
</evidence>
<evidence type="ECO:0000313" key="6">
    <source>
        <dbReference type="EMBL" id="MEC4718342.1"/>
    </source>
</evidence>
<dbReference type="SUPFAM" id="SSF46785">
    <property type="entry name" value="Winged helix' DNA-binding domain"/>
    <property type="match status" value="1"/>
</dbReference>
<name>A0ABU6J3Z0_9BURK</name>
<dbReference type="PANTHER" id="PTHR30537:SF31">
    <property type="entry name" value="TRANSCRIPTIONAL REGULATOR, LYSR FAMILY"/>
    <property type="match status" value="1"/>
</dbReference>
<comment type="similarity">
    <text evidence="1">Belongs to the LysR transcriptional regulatory family.</text>
</comment>
<feature type="domain" description="HTH lysR-type" evidence="5">
    <location>
        <begin position="1"/>
        <end position="59"/>
    </location>
</feature>
<dbReference type="InterPro" id="IPR036388">
    <property type="entry name" value="WH-like_DNA-bd_sf"/>
</dbReference>
<keyword evidence="4" id="KW-0804">Transcription</keyword>
<dbReference type="CDD" id="cd08473">
    <property type="entry name" value="PBP2_CrgA_like_4"/>
    <property type="match status" value="1"/>
</dbReference>
<dbReference type="InterPro" id="IPR005119">
    <property type="entry name" value="LysR_subst-bd"/>
</dbReference>
<keyword evidence="2" id="KW-0805">Transcription regulation</keyword>
<dbReference type="Pfam" id="PF03466">
    <property type="entry name" value="LysR_substrate"/>
    <property type="match status" value="1"/>
</dbReference>
<evidence type="ECO:0000256" key="4">
    <source>
        <dbReference type="ARBA" id="ARBA00023163"/>
    </source>
</evidence>
<dbReference type="InterPro" id="IPR058163">
    <property type="entry name" value="LysR-type_TF_proteobact-type"/>
</dbReference>
<dbReference type="PROSITE" id="PS50931">
    <property type="entry name" value="HTH_LYSR"/>
    <property type="match status" value="1"/>
</dbReference>
<dbReference type="EMBL" id="JAWIIV010000002">
    <property type="protein sequence ID" value="MEC4718342.1"/>
    <property type="molecule type" value="Genomic_DNA"/>
</dbReference>
<dbReference type="Gene3D" id="3.40.190.290">
    <property type="match status" value="1"/>
</dbReference>
<dbReference type="InterPro" id="IPR000847">
    <property type="entry name" value="LysR_HTH_N"/>
</dbReference>
<evidence type="ECO:0000256" key="1">
    <source>
        <dbReference type="ARBA" id="ARBA00009437"/>
    </source>
</evidence>
<reference evidence="6 7" key="1">
    <citation type="submission" date="2023-10" db="EMBL/GenBank/DDBJ databases">
        <title>Noviherbaspirillum sp. CPCC 100848 genome assembly.</title>
        <authorList>
            <person name="Li X.Y."/>
            <person name="Fang X.M."/>
        </authorList>
    </citation>
    <scope>NUCLEOTIDE SEQUENCE [LARGE SCALE GENOMIC DNA]</scope>
    <source>
        <strain evidence="6 7">CPCC 100848</strain>
    </source>
</reference>
<proteinExistence type="inferred from homology"/>
<evidence type="ECO:0000256" key="3">
    <source>
        <dbReference type="ARBA" id="ARBA00023125"/>
    </source>
</evidence>
<dbReference type="PANTHER" id="PTHR30537">
    <property type="entry name" value="HTH-TYPE TRANSCRIPTIONAL REGULATOR"/>
    <property type="match status" value="1"/>
</dbReference>
<sequence>MDDLNDVFYFVKVVEHGGFTQAGRALNMPKSKLSRRIAALEERYDVRLLQRSTRHFSVTETGREFYEHCVAALVEVDAARNVMERQRSEPQGVVRMSCPTALLDFRISDLVARFMTEYPKVQVHIEATNRHVDVLGEGLDLALRVRFPPLEDSDLVMRVLSESPQRLVACPDLLVSRDLPKHPADLAILPSLDWGPPRDHVWHLMGPTGIEAQVRHQPRYITDDLTALRQAALHSVGIVQLPCMAIEEDLKTGALVDIMPGWAPKGGIIHAVFPSRRGLLPGVRILIEYLASHIAKN</sequence>
<protein>
    <submittedName>
        <fullName evidence="6">LysR substrate-binding domain-containing protein</fullName>
    </submittedName>
</protein>
<gene>
    <name evidence="6" type="ORF">RY831_04245</name>
</gene>
<organism evidence="6 7">
    <name type="scientific">Noviherbaspirillum album</name>
    <dbReference type="NCBI Taxonomy" id="3080276"/>
    <lineage>
        <taxon>Bacteria</taxon>
        <taxon>Pseudomonadati</taxon>
        <taxon>Pseudomonadota</taxon>
        <taxon>Betaproteobacteria</taxon>
        <taxon>Burkholderiales</taxon>
        <taxon>Oxalobacteraceae</taxon>
        <taxon>Noviherbaspirillum</taxon>
    </lineage>
</organism>
<keyword evidence="3" id="KW-0238">DNA-binding</keyword>